<accession>F8IH41</accession>
<reference evidence="2" key="2">
    <citation type="submission" date="2011-06" db="EMBL/GenBank/DDBJ databases">
        <title>The complete genome sequence of Alicyclobacillus acidocaldarius sp. Tc-4-1.</title>
        <authorList>
            <person name="Chen Y."/>
            <person name="He Y."/>
            <person name="Dong Z."/>
            <person name="Hu S."/>
        </authorList>
    </citation>
    <scope>NUCLEOTIDE SEQUENCE [LARGE SCALE GENOMIC DNA]</scope>
    <source>
        <strain evidence="2">Tc-4-1</strain>
    </source>
</reference>
<dbReference type="HOGENOM" id="CLU_2912185_0_0_9"/>
<gene>
    <name evidence="1" type="ordered locus">TC41_2496</name>
</gene>
<dbReference type="EMBL" id="CP002902">
    <property type="protein sequence ID" value="AEJ44395.1"/>
    <property type="molecule type" value="Genomic_DNA"/>
</dbReference>
<reference evidence="1 2" key="1">
    <citation type="journal article" date="2011" name="J. Bacteriol.">
        <title>Complete Genome Sequence of Alicyclobacillus acidocaldarius Strain Tc-4-1.</title>
        <authorList>
            <person name="Chen Y."/>
            <person name="He Y."/>
            <person name="Zhang B."/>
            <person name="Yang J."/>
            <person name="Li W."/>
            <person name="Dong Z."/>
            <person name="Hu S."/>
        </authorList>
    </citation>
    <scope>NUCLEOTIDE SEQUENCE [LARGE SCALE GENOMIC DNA]</scope>
    <source>
        <strain evidence="1 2">Tc-4-1</strain>
    </source>
</reference>
<name>F8IH41_ALIAT</name>
<proteinExistence type="predicted"/>
<dbReference type="AlphaFoldDB" id="F8IH41"/>
<sequence>MNISIVERLYGFVFLKRGWNQQKIPHNESRYHNQSKDRKGLEGVDECSFCTLRHSSFFWES</sequence>
<evidence type="ECO:0000313" key="2">
    <source>
        <dbReference type="Proteomes" id="UP000000292"/>
    </source>
</evidence>
<organism evidence="1 2">
    <name type="scientific">Alicyclobacillus acidocaldarius (strain Tc-4-1)</name>
    <name type="common">Bacillus acidocaldarius</name>
    <dbReference type="NCBI Taxonomy" id="1048834"/>
    <lineage>
        <taxon>Bacteria</taxon>
        <taxon>Bacillati</taxon>
        <taxon>Bacillota</taxon>
        <taxon>Bacilli</taxon>
        <taxon>Bacillales</taxon>
        <taxon>Alicyclobacillaceae</taxon>
        <taxon>Alicyclobacillus</taxon>
    </lineage>
</organism>
<evidence type="ECO:0000313" key="1">
    <source>
        <dbReference type="EMBL" id="AEJ44395.1"/>
    </source>
</evidence>
<protein>
    <submittedName>
        <fullName evidence="1">Uncharacterized protein</fullName>
    </submittedName>
</protein>
<dbReference type="KEGG" id="aad:TC41_2496"/>
<dbReference type="Proteomes" id="UP000000292">
    <property type="component" value="Chromosome"/>
</dbReference>